<dbReference type="Proteomes" id="UP000316304">
    <property type="component" value="Unassembled WGS sequence"/>
</dbReference>
<evidence type="ECO:0000313" key="3">
    <source>
        <dbReference type="Proteomes" id="UP000316304"/>
    </source>
</evidence>
<dbReference type="AlphaFoldDB" id="A0A5C6CLI1"/>
<dbReference type="RefSeq" id="WP_146593661.1">
    <property type="nucleotide sequence ID" value="NZ_SJPT01000002.1"/>
</dbReference>
<sequence>MMRRMFGHTLVELVVSMAAGTTLMVLALGLVHESMTMSALSKERASHDRNSQRLVDQFRADVHRCETIECDSNGCRLTLANNHTVEYSIQDALVIRNESRKKQRDWREPYSMAKSYRVAMSVVDTADEALLEIRFSPAQTGYESRVDRRVTATIGRRKLMRQTSPAETDSDRSEESP</sequence>
<evidence type="ECO:0000313" key="2">
    <source>
        <dbReference type="EMBL" id="TWU24935.1"/>
    </source>
</evidence>
<proteinExistence type="predicted"/>
<reference evidence="2 3" key="1">
    <citation type="submission" date="2019-02" db="EMBL/GenBank/DDBJ databases">
        <title>Deep-cultivation of Planctomycetes and their phenomic and genomic characterization uncovers novel biology.</title>
        <authorList>
            <person name="Wiegand S."/>
            <person name="Jogler M."/>
            <person name="Boedeker C."/>
            <person name="Pinto D."/>
            <person name="Vollmers J."/>
            <person name="Rivas-Marin E."/>
            <person name="Kohn T."/>
            <person name="Peeters S.H."/>
            <person name="Heuer A."/>
            <person name="Rast P."/>
            <person name="Oberbeckmann S."/>
            <person name="Bunk B."/>
            <person name="Jeske O."/>
            <person name="Meyerdierks A."/>
            <person name="Storesund J.E."/>
            <person name="Kallscheuer N."/>
            <person name="Luecker S."/>
            <person name="Lage O.M."/>
            <person name="Pohl T."/>
            <person name="Merkel B.J."/>
            <person name="Hornburger P."/>
            <person name="Mueller R.-W."/>
            <person name="Bruemmer F."/>
            <person name="Labrenz M."/>
            <person name="Spormann A.M."/>
            <person name="Op Den Camp H."/>
            <person name="Overmann J."/>
            <person name="Amann R."/>
            <person name="Jetten M.S.M."/>
            <person name="Mascher T."/>
            <person name="Medema M.H."/>
            <person name="Devos D.P."/>
            <person name="Kaster A.-K."/>
            <person name="Ovreas L."/>
            <person name="Rohde M."/>
            <person name="Galperin M.Y."/>
            <person name="Jogler C."/>
        </authorList>
    </citation>
    <scope>NUCLEOTIDE SEQUENCE [LARGE SCALE GENOMIC DNA]</scope>
    <source>
        <strain evidence="2 3">Pla52o</strain>
    </source>
</reference>
<gene>
    <name evidence="2" type="ORF">Pla52o_12320</name>
</gene>
<accession>A0A5C6CLI1</accession>
<dbReference type="OrthoDB" id="273848at2"/>
<feature type="region of interest" description="Disordered" evidence="1">
    <location>
        <begin position="156"/>
        <end position="177"/>
    </location>
</feature>
<comment type="caution">
    <text evidence="2">The sequence shown here is derived from an EMBL/GenBank/DDBJ whole genome shotgun (WGS) entry which is preliminary data.</text>
</comment>
<protein>
    <recommendedName>
        <fullName evidence="4">Prepilin-type N-terminal cleavage/methylation domain-containing protein</fullName>
    </recommendedName>
</protein>
<dbReference type="EMBL" id="SJPT01000002">
    <property type="protein sequence ID" value="TWU24935.1"/>
    <property type="molecule type" value="Genomic_DNA"/>
</dbReference>
<evidence type="ECO:0008006" key="4">
    <source>
        <dbReference type="Google" id="ProtNLM"/>
    </source>
</evidence>
<organism evidence="2 3">
    <name type="scientific">Novipirellula galeiformis</name>
    <dbReference type="NCBI Taxonomy" id="2528004"/>
    <lineage>
        <taxon>Bacteria</taxon>
        <taxon>Pseudomonadati</taxon>
        <taxon>Planctomycetota</taxon>
        <taxon>Planctomycetia</taxon>
        <taxon>Pirellulales</taxon>
        <taxon>Pirellulaceae</taxon>
        <taxon>Novipirellula</taxon>
    </lineage>
</organism>
<name>A0A5C6CLI1_9BACT</name>
<keyword evidence="3" id="KW-1185">Reference proteome</keyword>
<evidence type="ECO:0000256" key="1">
    <source>
        <dbReference type="SAM" id="MobiDB-lite"/>
    </source>
</evidence>